<gene>
    <name evidence="2" type="ORF">GOEFS_023_00100</name>
</gene>
<evidence type="ECO:0000256" key="1">
    <source>
        <dbReference type="SAM" id="MobiDB-lite"/>
    </source>
</evidence>
<sequence length="135" mass="15081">MASRGRHGNRGTERQSDDREALAAGTNTGRDHLVGQRRNIKWPFAIRRRRGTGIVGSDESESFSPTVDQRAEVLAYSATGTVCQRDDRAVAIVDDVNVSEYFFDHMLWNHAETVSVDVGVKVKRGYLLEVCDADR</sequence>
<reference evidence="2 3" key="1">
    <citation type="submission" date="2011-12" db="EMBL/GenBank/DDBJ databases">
        <title>Whole genome shotgun sequence of Gordonia effusa NBRC 100432.</title>
        <authorList>
            <person name="Yoshida I."/>
            <person name="Takarada H."/>
            <person name="Hosoyama A."/>
            <person name="Tsuchikane K."/>
            <person name="Katsumata H."/>
            <person name="Yamazaki S."/>
            <person name="Fujita N."/>
        </authorList>
    </citation>
    <scope>NUCLEOTIDE SEQUENCE [LARGE SCALE GENOMIC DNA]</scope>
    <source>
        <strain evidence="2 3">NBRC 100432</strain>
    </source>
</reference>
<dbReference type="AlphaFoldDB" id="H0QWU2"/>
<proteinExistence type="predicted"/>
<organism evidence="2 3">
    <name type="scientific">Gordonia effusa NBRC 100432</name>
    <dbReference type="NCBI Taxonomy" id="1077974"/>
    <lineage>
        <taxon>Bacteria</taxon>
        <taxon>Bacillati</taxon>
        <taxon>Actinomycetota</taxon>
        <taxon>Actinomycetes</taxon>
        <taxon>Mycobacteriales</taxon>
        <taxon>Gordoniaceae</taxon>
        <taxon>Gordonia</taxon>
    </lineage>
</organism>
<protein>
    <submittedName>
        <fullName evidence="2">Uncharacterized protein</fullName>
    </submittedName>
</protein>
<dbReference type="STRING" id="1077974.GOEFS_023_00100"/>
<dbReference type="EMBL" id="BAEH01000023">
    <property type="protein sequence ID" value="GAB17293.1"/>
    <property type="molecule type" value="Genomic_DNA"/>
</dbReference>
<feature type="region of interest" description="Disordered" evidence="1">
    <location>
        <begin position="1"/>
        <end position="34"/>
    </location>
</feature>
<evidence type="ECO:0000313" key="3">
    <source>
        <dbReference type="Proteomes" id="UP000035034"/>
    </source>
</evidence>
<keyword evidence="3" id="KW-1185">Reference proteome</keyword>
<comment type="caution">
    <text evidence="2">The sequence shown here is derived from an EMBL/GenBank/DDBJ whole genome shotgun (WGS) entry which is preliminary data.</text>
</comment>
<accession>H0QWU2</accession>
<feature type="compositionally biased region" description="Basic and acidic residues" evidence="1">
    <location>
        <begin position="10"/>
        <end position="21"/>
    </location>
</feature>
<dbReference type="Proteomes" id="UP000035034">
    <property type="component" value="Unassembled WGS sequence"/>
</dbReference>
<evidence type="ECO:0000313" key="2">
    <source>
        <dbReference type="EMBL" id="GAB17293.1"/>
    </source>
</evidence>
<name>H0QWU2_9ACTN</name>